<dbReference type="SUPFAM" id="SSF160379">
    <property type="entry name" value="SP0830-like"/>
    <property type="match status" value="1"/>
</dbReference>
<reference evidence="2" key="1">
    <citation type="journal article" date="2019" name="Int. J. Syst. Evol. Microbiol.">
        <title>The Global Catalogue of Microorganisms (GCM) 10K type strain sequencing project: providing services to taxonomists for standard genome sequencing and annotation.</title>
        <authorList>
            <consortium name="The Broad Institute Genomics Platform"/>
            <consortium name="The Broad Institute Genome Sequencing Center for Infectious Disease"/>
            <person name="Wu L."/>
            <person name="Ma J."/>
        </authorList>
    </citation>
    <scope>NUCLEOTIDE SEQUENCE [LARGE SCALE GENOMIC DNA]</scope>
    <source>
        <strain evidence="2">CGMCC 1.15959</strain>
    </source>
</reference>
<accession>A0ABQ1S9B5</accession>
<protein>
    <recommendedName>
        <fullName evidence="3">DUF1697 domain-containing protein</fullName>
    </recommendedName>
</protein>
<dbReference type="PANTHER" id="PTHR36439:SF1">
    <property type="entry name" value="DUF1697 DOMAIN-CONTAINING PROTEIN"/>
    <property type="match status" value="1"/>
</dbReference>
<proteinExistence type="predicted"/>
<dbReference type="PIRSF" id="PIRSF008502">
    <property type="entry name" value="UCP008502"/>
    <property type="match status" value="1"/>
</dbReference>
<dbReference type="Proteomes" id="UP000619041">
    <property type="component" value="Unassembled WGS sequence"/>
</dbReference>
<dbReference type="EMBL" id="BMKL01000001">
    <property type="protein sequence ID" value="GGE00516.1"/>
    <property type="molecule type" value="Genomic_DNA"/>
</dbReference>
<sequence>MARYVAFLGSINVGGNRLLMADLRHALEREDIEEVETVVASGNVLFSHDERPSQGLGDKFAYILRDRFDIDSFAAVRSREELRAAIDGNPFHGTGEDKQVHTHFLSGMPSEAQFADLVAAYEGRGPERIAPGDRALYVDYVEGVGNSRLTGAFIERRLGCRSTARNMTSLKRILAKMEEGD</sequence>
<name>A0ABQ1S9B5_9SPHN</name>
<dbReference type="Gene3D" id="3.30.70.1280">
    <property type="entry name" value="SP0830-like domains"/>
    <property type="match status" value="1"/>
</dbReference>
<comment type="caution">
    <text evidence="1">The sequence shown here is derived from an EMBL/GenBank/DDBJ whole genome shotgun (WGS) entry which is preliminary data.</text>
</comment>
<evidence type="ECO:0000313" key="1">
    <source>
        <dbReference type="EMBL" id="GGE00516.1"/>
    </source>
</evidence>
<dbReference type="RefSeq" id="WP_188645040.1">
    <property type="nucleotide sequence ID" value="NZ_BMKL01000001.1"/>
</dbReference>
<evidence type="ECO:0008006" key="3">
    <source>
        <dbReference type="Google" id="ProtNLM"/>
    </source>
</evidence>
<gene>
    <name evidence="1" type="ORF">GCM10011515_20410</name>
</gene>
<evidence type="ECO:0000313" key="2">
    <source>
        <dbReference type="Proteomes" id="UP000619041"/>
    </source>
</evidence>
<organism evidence="1 2">
    <name type="scientific">Tsuneonella deserti</name>
    <dbReference type="NCBI Taxonomy" id="2035528"/>
    <lineage>
        <taxon>Bacteria</taxon>
        <taxon>Pseudomonadati</taxon>
        <taxon>Pseudomonadota</taxon>
        <taxon>Alphaproteobacteria</taxon>
        <taxon>Sphingomonadales</taxon>
        <taxon>Erythrobacteraceae</taxon>
        <taxon>Tsuneonella</taxon>
    </lineage>
</organism>
<dbReference type="Pfam" id="PF08002">
    <property type="entry name" value="DUF1697"/>
    <property type="match status" value="1"/>
</dbReference>
<dbReference type="InterPro" id="IPR012545">
    <property type="entry name" value="DUF1697"/>
</dbReference>
<dbReference type="PANTHER" id="PTHR36439">
    <property type="entry name" value="BLL4334 PROTEIN"/>
    <property type="match status" value="1"/>
</dbReference>
<keyword evidence="2" id="KW-1185">Reference proteome</keyword>